<organism evidence="1 2">
    <name type="scientific">Legionella hackeliae</name>
    <dbReference type="NCBI Taxonomy" id="449"/>
    <lineage>
        <taxon>Bacteria</taxon>
        <taxon>Pseudomonadati</taxon>
        <taxon>Pseudomonadota</taxon>
        <taxon>Gammaproteobacteria</taxon>
        <taxon>Legionellales</taxon>
        <taxon>Legionellaceae</taxon>
        <taxon>Legionella</taxon>
    </lineage>
</organism>
<proteinExistence type="predicted"/>
<dbReference type="PATRIC" id="fig|449.7.peg.1072"/>
<dbReference type="OrthoDB" id="5642834at2"/>
<reference evidence="2" key="1">
    <citation type="submission" date="2014-09" db="EMBL/GenBank/DDBJ databases">
        <authorList>
            <person name="Gomez-Valero L."/>
        </authorList>
    </citation>
    <scope>NUCLEOTIDE SEQUENCE [LARGE SCALE GENOMIC DNA]</scope>
    <source>
        <strain evidence="2">ATCC35250</strain>
    </source>
</reference>
<dbReference type="Proteomes" id="UP000032803">
    <property type="component" value="Chromosome I"/>
</dbReference>
<accession>A0A0A8US43</accession>
<dbReference type="STRING" id="449.LHA_2542"/>
<evidence type="ECO:0000313" key="2">
    <source>
        <dbReference type="Proteomes" id="UP000032803"/>
    </source>
</evidence>
<dbReference type="RefSeq" id="WP_045106730.1">
    <property type="nucleotide sequence ID" value="NZ_LN681225.1"/>
</dbReference>
<gene>
    <name evidence="1" type="ORF">LHA_2542</name>
</gene>
<protein>
    <submittedName>
        <fullName evidence="1">Uncharacterized protein</fullName>
    </submittedName>
</protein>
<name>A0A0A8US43_LEGHA</name>
<keyword evidence="2" id="KW-1185">Reference proteome</keyword>
<dbReference type="EMBL" id="LN681225">
    <property type="protein sequence ID" value="CEK11548.1"/>
    <property type="molecule type" value="Genomic_DNA"/>
</dbReference>
<sequence length="149" mass="17313">MKIKSEIAAYTQKIEQFINTGHLLLENTKDATERAHRHEIFDTLLLLATYADSQKLEEEFNQSLPLNPPNTFLNELCHKLREINWLCTCTLPNEHEVYKSFFANFFFLTPQKKEEVKAMISQEIIQLIFTKTETNVSNVKAGNKFGMTL</sequence>
<dbReference type="KEGG" id="lha:LHA_2542"/>
<dbReference type="AlphaFoldDB" id="A0A0A8US43"/>
<evidence type="ECO:0000313" key="1">
    <source>
        <dbReference type="EMBL" id="CEK11548.1"/>
    </source>
</evidence>
<dbReference type="HOGENOM" id="CLU_146645_0_0_6"/>